<dbReference type="PANTHER" id="PTHR35184">
    <property type="entry name" value="YALI0C10208P"/>
    <property type="match status" value="1"/>
</dbReference>
<dbReference type="AlphaFoldDB" id="A0A2P8AG55"/>
<dbReference type="Proteomes" id="UP000243723">
    <property type="component" value="Unassembled WGS sequence"/>
</dbReference>
<feature type="transmembrane region" description="Helical" evidence="1">
    <location>
        <begin position="27"/>
        <end position="49"/>
    </location>
</feature>
<sequence length="395" mass="43700">MALEKRGGPYRPDTQILGGTPQVIPDIPISAVLLVLFIIGGVTSFIIFIRNKKNGHKFIVNGALFGFGKIRIGTFSLRIAWACYPTSIKLGLASTVFVYAGTIILFGINFIFAQRIIRAQHPTFGWAKGFKIVFALLFAIVVLTLIAVIVGVLQSFFTFDPNIHRIDRDVQLYGLTCFAVMAFLPSVVVIISTLIGQLPSVKQKRLSNPTDKFGEGRMRTKVWICIIASLVLALGAAFRAGANFLPPTPVFAPGPPGPNGPVPQAAPWYLSKASFYAFNFATELIVVYMWLVSRVDRSFFVPDKADGAYYPPPPPRQYLDSGLSGVWSVQAFHNRKEDENSSEAEDDFDMYNLAHKEPDEIVSSRNSMMTTSTGNTRRTRGSWQVEGPHQVLRFV</sequence>
<dbReference type="EMBL" id="NHZQ01000010">
    <property type="protein sequence ID" value="PSK59436.1"/>
    <property type="molecule type" value="Genomic_DNA"/>
</dbReference>
<keyword evidence="1" id="KW-1133">Transmembrane helix</keyword>
<dbReference type="STRING" id="40998.A0A2P8AG55"/>
<keyword evidence="1" id="KW-0472">Membrane</keyword>
<evidence type="ECO:0000256" key="1">
    <source>
        <dbReference type="SAM" id="Phobius"/>
    </source>
</evidence>
<evidence type="ECO:0000313" key="2">
    <source>
        <dbReference type="EMBL" id="PSK59436.1"/>
    </source>
</evidence>
<reference evidence="2 3" key="1">
    <citation type="submission" date="2017-05" db="EMBL/GenBank/DDBJ databases">
        <title>Draft genome sequence of Elsinoe australis.</title>
        <authorList>
            <person name="Cheng Q."/>
        </authorList>
    </citation>
    <scope>NUCLEOTIDE SEQUENCE [LARGE SCALE GENOMIC DNA]</scope>
    <source>
        <strain evidence="2 3">NL1</strain>
    </source>
</reference>
<feature type="transmembrane region" description="Helical" evidence="1">
    <location>
        <begin position="132"/>
        <end position="153"/>
    </location>
</feature>
<evidence type="ECO:0000313" key="3">
    <source>
        <dbReference type="Proteomes" id="UP000243723"/>
    </source>
</evidence>
<feature type="transmembrane region" description="Helical" evidence="1">
    <location>
        <begin position="58"/>
        <end position="80"/>
    </location>
</feature>
<accession>A0A2P8AG55</accession>
<dbReference type="PANTHER" id="PTHR35184:SF1">
    <property type="entry name" value="INTEGRAL MEMBRANE PROTEIN"/>
    <property type="match status" value="1"/>
</dbReference>
<feature type="transmembrane region" description="Helical" evidence="1">
    <location>
        <begin position="92"/>
        <end position="112"/>
    </location>
</feature>
<gene>
    <name evidence="2" type="ORF">B9Z65_3760</name>
</gene>
<protein>
    <submittedName>
        <fullName evidence="2">La-related protein 1</fullName>
    </submittedName>
</protein>
<comment type="caution">
    <text evidence="2">The sequence shown here is derived from an EMBL/GenBank/DDBJ whole genome shotgun (WGS) entry which is preliminary data.</text>
</comment>
<keyword evidence="1" id="KW-0812">Transmembrane</keyword>
<keyword evidence="3" id="KW-1185">Reference proteome</keyword>
<organism evidence="2 3">
    <name type="scientific">Elsinoe australis</name>
    <dbReference type="NCBI Taxonomy" id="40998"/>
    <lineage>
        <taxon>Eukaryota</taxon>
        <taxon>Fungi</taxon>
        <taxon>Dikarya</taxon>
        <taxon>Ascomycota</taxon>
        <taxon>Pezizomycotina</taxon>
        <taxon>Dothideomycetes</taxon>
        <taxon>Dothideomycetidae</taxon>
        <taxon>Myriangiales</taxon>
        <taxon>Elsinoaceae</taxon>
        <taxon>Elsinoe</taxon>
    </lineage>
</organism>
<feature type="transmembrane region" description="Helical" evidence="1">
    <location>
        <begin position="273"/>
        <end position="291"/>
    </location>
</feature>
<feature type="transmembrane region" description="Helical" evidence="1">
    <location>
        <begin position="222"/>
        <end position="242"/>
    </location>
</feature>
<name>A0A2P8AG55_9PEZI</name>
<feature type="transmembrane region" description="Helical" evidence="1">
    <location>
        <begin position="173"/>
        <end position="195"/>
    </location>
</feature>
<dbReference type="OrthoDB" id="3357002at2759"/>
<proteinExistence type="predicted"/>